<feature type="region of interest" description="Disordered" evidence="1">
    <location>
        <begin position="42"/>
        <end position="90"/>
    </location>
</feature>
<dbReference type="AlphaFoldDB" id="A0A699JKD3"/>
<organism evidence="2">
    <name type="scientific">Tanacetum cinerariifolium</name>
    <name type="common">Dalmatian daisy</name>
    <name type="synonym">Chrysanthemum cinerariifolium</name>
    <dbReference type="NCBI Taxonomy" id="118510"/>
    <lineage>
        <taxon>Eukaryota</taxon>
        <taxon>Viridiplantae</taxon>
        <taxon>Streptophyta</taxon>
        <taxon>Embryophyta</taxon>
        <taxon>Tracheophyta</taxon>
        <taxon>Spermatophyta</taxon>
        <taxon>Magnoliopsida</taxon>
        <taxon>eudicotyledons</taxon>
        <taxon>Gunneridae</taxon>
        <taxon>Pentapetalae</taxon>
        <taxon>asterids</taxon>
        <taxon>campanulids</taxon>
        <taxon>Asterales</taxon>
        <taxon>Asteraceae</taxon>
        <taxon>Asteroideae</taxon>
        <taxon>Anthemideae</taxon>
        <taxon>Anthemidinae</taxon>
        <taxon>Tanacetum</taxon>
    </lineage>
</organism>
<feature type="compositionally biased region" description="Basic and acidic residues" evidence="1">
    <location>
        <begin position="44"/>
        <end position="53"/>
    </location>
</feature>
<proteinExistence type="predicted"/>
<protein>
    <submittedName>
        <fullName evidence="2">Uncharacterized protein</fullName>
    </submittedName>
</protein>
<reference evidence="2" key="1">
    <citation type="journal article" date="2019" name="Sci. Rep.">
        <title>Draft genome of Tanacetum cinerariifolium, the natural source of mosquito coil.</title>
        <authorList>
            <person name="Yamashiro T."/>
            <person name="Shiraishi A."/>
            <person name="Satake H."/>
            <person name="Nakayama K."/>
        </authorList>
    </citation>
    <scope>NUCLEOTIDE SEQUENCE</scope>
</reference>
<evidence type="ECO:0000256" key="1">
    <source>
        <dbReference type="SAM" id="MobiDB-lite"/>
    </source>
</evidence>
<comment type="caution">
    <text evidence="2">The sequence shown here is derived from an EMBL/GenBank/DDBJ whole genome shotgun (WGS) entry which is preliminary data.</text>
</comment>
<feature type="non-terminal residue" evidence="2">
    <location>
        <position position="1"/>
    </location>
</feature>
<evidence type="ECO:0000313" key="2">
    <source>
        <dbReference type="EMBL" id="GFA37593.1"/>
    </source>
</evidence>
<name>A0A699JKD3_TANCI</name>
<sequence length="115" mass="12275">ALITTVGVSVITAEPSNPPTTTTNLIEDEDLIIAQTLMKMRSVKSKENSKEKGVSSTRLTRGVIMNEASKTTTRPTVPPPQQLDPKDKESFVPMDSKVVEGSSQAKGISTAGEDC</sequence>
<dbReference type="EMBL" id="BKCJ010413393">
    <property type="protein sequence ID" value="GFA37593.1"/>
    <property type="molecule type" value="Genomic_DNA"/>
</dbReference>
<accession>A0A699JKD3</accession>
<gene>
    <name evidence="2" type="ORF">Tci_609565</name>
</gene>